<name>A0A1C3Z0T5_9BACI</name>
<evidence type="ECO:0000313" key="1">
    <source>
        <dbReference type="EMBL" id="SCB75902.1"/>
    </source>
</evidence>
<keyword evidence="2" id="KW-1185">Reference proteome</keyword>
<dbReference type="RefSeq" id="WP_244888119.1">
    <property type="nucleotide sequence ID" value="NZ_FMAU01000001.1"/>
</dbReference>
<organism evidence="1 2">
    <name type="scientific">[Bacillus] enclensis</name>
    <dbReference type="NCBI Taxonomy" id="1402860"/>
    <lineage>
        <taxon>Bacteria</taxon>
        <taxon>Bacillati</taxon>
        <taxon>Bacillota</taxon>
        <taxon>Bacilli</taxon>
        <taxon>Bacillales</taxon>
        <taxon>Bacillaceae</taxon>
        <taxon>Rossellomorea</taxon>
    </lineage>
</organism>
<gene>
    <name evidence="1" type="ORF">GA0061094_0317</name>
</gene>
<accession>A0A1C3Z0T5</accession>
<dbReference type="EMBL" id="FMAU01000001">
    <property type="protein sequence ID" value="SCB75902.1"/>
    <property type="molecule type" value="Genomic_DNA"/>
</dbReference>
<dbReference type="Proteomes" id="UP000181997">
    <property type="component" value="Unassembled WGS sequence"/>
</dbReference>
<evidence type="ECO:0000313" key="2">
    <source>
        <dbReference type="Proteomes" id="UP000181997"/>
    </source>
</evidence>
<sequence length="218" mass="25547">MYEWLKEIEEPEYPYKDESGELRLKRIQSNTSLDKMSPIFQLFASVNVIFQQDFLASFPVPNRHALKIVQNEIVPHFLEVKEIYTDKELIEINVRFLKKESRKRLSDLLSADIHPIVPDLYRDVEFNISPYPRKVKYYLVNQDKIQQKVLDGMEDISGFLRSSFFESKGLLTFMPSGWLLEDSLRESVTLQSMSTFAKKIILMVNENDNRVIGLNVYG</sequence>
<reference evidence="2" key="1">
    <citation type="submission" date="2016-08" db="EMBL/GenBank/DDBJ databases">
        <authorList>
            <person name="Varghese N."/>
            <person name="Submissions Spin"/>
        </authorList>
    </citation>
    <scope>NUCLEOTIDE SEQUENCE [LARGE SCALE GENOMIC DNA]</scope>
    <source>
        <strain evidence="2">SGD-1123</strain>
    </source>
</reference>
<proteinExistence type="predicted"/>
<dbReference type="AlphaFoldDB" id="A0A1C3Z0T5"/>
<protein>
    <submittedName>
        <fullName evidence="1">Uncharacterized protein</fullName>
    </submittedName>
</protein>